<proteinExistence type="predicted"/>
<accession>A0A8S1HBC7</accession>
<evidence type="ECO:0000313" key="3">
    <source>
        <dbReference type="Proteomes" id="UP000835052"/>
    </source>
</evidence>
<protein>
    <recommendedName>
        <fullName evidence="4">C2H2-type domain-containing protein</fullName>
    </recommendedName>
</protein>
<dbReference type="OrthoDB" id="3561125at2759"/>
<name>A0A8S1HBC7_9PELO</name>
<organism evidence="2 3">
    <name type="scientific">Caenorhabditis auriculariae</name>
    <dbReference type="NCBI Taxonomy" id="2777116"/>
    <lineage>
        <taxon>Eukaryota</taxon>
        <taxon>Metazoa</taxon>
        <taxon>Ecdysozoa</taxon>
        <taxon>Nematoda</taxon>
        <taxon>Chromadorea</taxon>
        <taxon>Rhabditida</taxon>
        <taxon>Rhabditina</taxon>
        <taxon>Rhabditomorpha</taxon>
        <taxon>Rhabditoidea</taxon>
        <taxon>Rhabditidae</taxon>
        <taxon>Peloderinae</taxon>
        <taxon>Caenorhabditis</taxon>
    </lineage>
</organism>
<keyword evidence="1" id="KW-0732">Signal</keyword>
<comment type="caution">
    <text evidence="2">The sequence shown here is derived from an EMBL/GenBank/DDBJ whole genome shotgun (WGS) entry which is preliminary data.</text>
</comment>
<dbReference type="Proteomes" id="UP000835052">
    <property type="component" value="Unassembled WGS sequence"/>
</dbReference>
<dbReference type="AlphaFoldDB" id="A0A8S1HBC7"/>
<dbReference type="Gene3D" id="3.30.160.60">
    <property type="entry name" value="Classic Zinc Finger"/>
    <property type="match status" value="1"/>
</dbReference>
<gene>
    <name evidence="2" type="ORF">CAUJ_LOCUS8414</name>
</gene>
<evidence type="ECO:0000256" key="1">
    <source>
        <dbReference type="SAM" id="SignalP"/>
    </source>
</evidence>
<sequence length="567" mass="64069">MLVYELLTFLELTGFSLAALGAESAACHSKSEQLKQLTAKELHDTLFSYELITDKPFEKRREDTLRRPRMMYLVSLLRAPTQPRDNIRTRCPPLADSLPSVLRLAYSASMSTSPVPQAKPAKIPREMSNHVVKLVLERSDDLIKNSYRRLTTENVARNEHWQKIAEMVAARFGQPVDADRIKQHFHNRKKVLIARIKDEMRTFQTGLNTDEKIEELLRRRVFGGDHDEQLARICLDMEDEEKKNEPENQSSYNAFGEASHHSLLSQLLSSTTIPDCNASLAGSSRESEQPTHHPTPLLSKLLLGQTSRDDAIYNNNNYLSHLIVDLTSPNELKRLLSVLIDHGFSRFTHVDSLSQVAARHSSNLTNGHAAQNFDSIFDKDDDVMLWNGTSGLQTNEETVSGEIDVQAISDRVERVDVEVKAETSVDEHEAMLADVQKKSMALFERKSPDLTAPPSAKRIRNNGTVDAPTVPCEMCNSVIRLNTGGSKWNLFEHVVLKHSDHRPFKCSQCPYEAARKIRIRQHASSLHGTDAEPVDNVTPQIRKEWSEKMAICFPSHQYGKQYAEATS</sequence>
<evidence type="ECO:0000313" key="2">
    <source>
        <dbReference type="EMBL" id="CAD6192495.1"/>
    </source>
</evidence>
<evidence type="ECO:0008006" key="4">
    <source>
        <dbReference type="Google" id="ProtNLM"/>
    </source>
</evidence>
<feature type="signal peptide" evidence="1">
    <location>
        <begin position="1"/>
        <end position="18"/>
    </location>
</feature>
<reference evidence="2" key="1">
    <citation type="submission" date="2020-10" db="EMBL/GenBank/DDBJ databases">
        <authorList>
            <person name="Kikuchi T."/>
        </authorList>
    </citation>
    <scope>NUCLEOTIDE SEQUENCE</scope>
    <source>
        <strain evidence="2">NKZ352</strain>
    </source>
</reference>
<dbReference type="EMBL" id="CAJGYM010000028">
    <property type="protein sequence ID" value="CAD6192495.1"/>
    <property type="molecule type" value="Genomic_DNA"/>
</dbReference>
<keyword evidence="3" id="KW-1185">Reference proteome</keyword>
<feature type="chain" id="PRO_5035914379" description="C2H2-type domain-containing protein" evidence="1">
    <location>
        <begin position="19"/>
        <end position="567"/>
    </location>
</feature>